<evidence type="ECO:0000256" key="1">
    <source>
        <dbReference type="ARBA" id="ARBA00022701"/>
    </source>
</evidence>
<dbReference type="SUPFAM" id="SSF52540">
    <property type="entry name" value="P-loop containing nucleoside triphosphate hydrolases"/>
    <property type="match status" value="1"/>
</dbReference>
<dbReference type="InterPro" id="IPR036961">
    <property type="entry name" value="Kinesin_motor_dom_sf"/>
</dbReference>
<organism evidence="5 6">
    <name type="scientific">Vanilla planifolia</name>
    <name type="common">Vanilla</name>
    <dbReference type="NCBI Taxonomy" id="51239"/>
    <lineage>
        <taxon>Eukaryota</taxon>
        <taxon>Viridiplantae</taxon>
        <taxon>Streptophyta</taxon>
        <taxon>Embryophyta</taxon>
        <taxon>Tracheophyta</taxon>
        <taxon>Spermatophyta</taxon>
        <taxon>Magnoliopsida</taxon>
        <taxon>Liliopsida</taxon>
        <taxon>Asparagales</taxon>
        <taxon>Orchidaceae</taxon>
        <taxon>Vanilloideae</taxon>
        <taxon>Vanilleae</taxon>
        <taxon>Vanilla</taxon>
    </lineage>
</organism>
<evidence type="ECO:0000313" key="5">
    <source>
        <dbReference type="EMBL" id="KAG0486423.1"/>
    </source>
</evidence>
<proteinExistence type="inferred from homology"/>
<dbReference type="PANTHER" id="PTHR47972">
    <property type="entry name" value="KINESIN-LIKE PROTEIN KLP-3"/>
    <property type="match status" value="1"/>
</dbReference>
<keyword evidence="2" id="KW-0505">Motor protein</keyword>
<dbReference type="GO" id="GO:0005874">
    <property type="term" value="C:microtubule"/>
    <property type="evidence" value="ECO:0007669"/>
    <property type="project" value="UniProtKB-KW"/>
</dbReference>
<dbReference type="Proteomes" id="UP000639772">
    <property type="component" value="Unassembled WGS sequence"/>
</dbReference>
<name>A0A835RHG8_VANPL</name>
<dbReference type="PROSITE" id="PS50067">
    <property type="entry name" value="KINESIN_MOTOR_2"/>
    <property type="match status" value="1"/>
</dbReference>
<feature type="domain" description="Kinesin motor" evidence="4">
    <location>
        <begin position="1"/>
        <end position="62"/>
    </location>
</feature>
<keyword evidence="1" id="KW-0493">Microtubule</keyword>
<dbReference type="EMBL" id="JADCNM010000004">
    <property type="protein sequence ID" value="KAG0486423.1"/>
    <property type="molecule type" value="Genomic_DNA"/>
</dbReference>
<reference evidence="5 6" key="1">
    <citation type="journal article" date="2020" name="Nat. Food">
        <title>A phased Vanilla planifolia genome enables genetic improvement of flavour and production.</title>
        <authorList>
            <person name="Hasing T."/>
            <person name="Tang H."/>
            <person name="Brym M."/>
            <person name="Khazi F."/>
            <person name="Huang T."/>
            <person name="Chambers A.H."/>
        </authorList>
    </citation>
    <scope>NUCLEOTIDE SEQUENCE [LARGE SCALE GENOMIC DNA]</scope>
    <source>
        <tissue evidence="5">Leaf</tissue>
    </source>
</reference>
<dbReference type="PANTHER" id="PTHR47972:SF14">
    <property type="entry name" value="KINESIN-LIKE PROTEIN KIN-14J"/>
    <property type="match status" value="1"/>
</dbReference>
<dbReference type="GO" id="GO:0003777">
    <property type="term" value="F:microtubule motor activity"/>
    <property type="evidence" value="ECO:0007669"/>
    <property type="project" value="InterPro"/>
</dbReference>
<evidence type="ECO:0000256" key="2">
    <source>
        <dbReference type="ARBA" id="ARBA00023175"/>
    </source>
</evidence>
<dbReference type="InterPro" id="IPR001752">
    <property type="entry name" value="Kinesin_motor_dom"/>
</dbReference>
<dbReference type="GO" id="GO:0008017">
    <property type="term" value="F:microtubule binding"/>
    <property type="evidence" value="ECO:0007669"/>
    <property type="project" value="InterPro"/>
</dbReference>
<dbReference type="Gene3D" id="3.40.850.10">
    <property type="entry name" value="Kinesin motor domain"/>
    <property type="match status" value="1"/>
</dbReference>
<comment type="caution">
    <text evidence="5">The sequence shown here is derived from an EMBL/GenBank/DDBJ whole genome shotgun (WGS) entry which is preliminary data.</text>
</comment>
<comment type="similarity">
    <text evidence="3">Belongs to the TRAFAC class myosin-kinesin ATPase superfamily. Kinesin family.</text>
</comment>
<sequence>MSGPSSPSKKEWGVNYRALNDLFHISWSRNAMSYEISVQMIEIYNEQVRDLLAYGASGKKYP</sequence>
<evidence type="ECO:0000313" key="6">
    <source>
        <dbReference type="Proteomes" id="UP000639772"/>
    </source>
</evidence>
<gene>
    <name evidence="5" type="ORF">HPP92_008518</name>
</gene>
<dbReference type="AlphaFoldDB" id="A0A835RHG8"/>
<dbReference type="OrthoDB" id="3176171at2759"/>
<dbReference type="InterPro" id="IPR027417">
    <property type="entry name" value="P-loop_NTPase"/>
</dbReference>
<dbReference type="Pfam" id="PF00225">
    <property type="entry name" value="Kinesin"/>
    <property type="match status" value="1"/>
</dbReference>
<dbReference type="InterPro" id="IPR027640">
    <property type="entry name" value="Kinesin-like_fam"/>
</dbReference>
<accession>A0A835RHG8</accession>
<dbReference type="GO" id="GO:0005524">
    <property type="term" value="F:ATP binding"/>
    <property type="evidence" value="ECO:0007669"/>
    <property type="project" value="InterPro"/>
</dbReference>
<evidence type="ECO:0000256" key="3">
    <source>
        <dbReference type="PROSITE-ProRule" id="PRU00283"/>
    </source>
</evidence>
<protein>
    <recommendedName>
        <fullName evidence="4">Kinesin motor domain-containing protein</fullName>
    </recommendedName>
</protein>
<comment type="caution">
    <text evidence="3">Lacks conserved residue(s) required for the propagation of feature annotation.</text>
</comment>
<evidence type="ECO:0000259" key="4">
    <source>
        <dbReference type="PROSITE" id="PS50067"/>
    </source>
</evidence>
<dbReference type="GO" id="GO:0007018">
    <property type="term" value="P:microtubule-based movement"/>
    <property type="evidence" value="ECO:0007669"/>
    <property type="project" value="InterPro"/>
</dbReference>